<feature type="non-terminal residue" evidence="1">
    <location>
        <position position="1"/>
    </location>
</feature>
<evidence type="ECO:0000313" key="1">
    <source>
        <dbReference type="EMBL" id="CDW18700.1"/>
    </source>
</evidence>
<proteinExistence type="predicted"/>
<organism evidence="1">
    <name type="scientific">Lepeophtheirus salmonis</name>
    <name type="common">Salmon louse</name>
    <name type="synonym">Caligus salmonis</name>
    <dbReference type="NCBI Taxonomy" id="72036"/>
    <lineage>
        <taxon>Eukaryota</taxon>
        <taxon>Metazoa</taxon>
        <taxon>Ecdysozoa</taxon>
        <taxon>Arthropoda</taxon>
        <taxon>Crustacea</taxon>
        <taxon>Multicrustacea</taxon>
        <taxon>Hexanauplia</taxon>
        <taxon>Copepoda</taxon>
        <taxon>Siphonostomatoida</taxon>
        <taxon>Caligidae</taxon>
        <taxon>Lepeophtheirus</taxon>
    </lineage>
</organism>
<dbReference type="EMBL" id="HACA01001339">
    <property type="protein sequence ID" value="CDW18700.1"/>
    <property type="molecule type" value="Transcribed_RNA"/>
</dbReference>
<reference evidence="1" key="1">
    <citation type="submission" date="2014-05" db="EMBL/GenBank/DDBJ databases">
        <authorList>
            <person name="Chronopoulou M."/>
        </authorList>
    </citation>
    <scope>NUCLEOTIDE SEQUENCE</scope>
    <source>
        <tissue evidence="1">Whole organism</tissue>
    </source>
</reference>
<dbReference type="AlphaFoldDB" id="A0A0K2SYR7"/>
<accession>A0A0K2SYR7</accession>
<sequence length="85" mass="9266">QSAVFSTSPKFLRARLRSETLVSTPLGRRTWAYSGFADINSTSSTRCSYLLSLSCCFISTRPGLINQEGSASTLVVSLLKLKSRS</sequence>
<protein>
    <submittedName>
        <fullName evidence="1">Uncharacterized protein</fullName>
    </submittedName>
</protein>
<name>A0A0K2SYR7_LEPSM</name>